<dbReference type="CDD" id="cd18735">
    <property type="entry name" value="PIN_HiVapC1-like"/>
    <property type="match status" value="1"/>
</dbReference>
<dbReference type="OrthoDB" id="9796690at2"/>
<keyword evidence="2 8" id="KW-1277">Toxin-antitoxin system</keyword>
<feature type="domain" description="PIN" evidence="9">
    <location>
        <begin position="4"/>
        <end position="124"/>
    </location>
</feature>
<dbReference type="GO" id="GO:0090729">
    <property type="term" value="F:toxin activity"/>
    <property type="evidence" value="ECO:0007669"/>
    <property type="project" value="UniProtKB-KW"/>
</dbReference>
<evidence type="ECO:0000256" key="5">
    <source>
        <dbReference type="ARBA" id="ARBA00022801"/>
    </source>
</evidence>
<evidence type="ECO:0000256" key="1">
    <source>
        <dbReference type="ARBA" id="ARBA00001946"/>
    </source>
</evidence>
<evidence type="ECO:0000313" key="11">
    <source>
        <dbReference type="Proteomes" id="UP000005380"/>
    </source>
</evidence>
<feature type="binding site" evidence="8">
    <location>
        <position position="98"/>
    </location>
    <ligand>
        <name>Mg(2+)</name>
        <dbReference type="ChEBI" id="CHEBI:18420"/>
    </ligand>
</feature>
<dbReference type="HAMAP" id="MF_00265">
    <property type="entry name" value="VapC_Nob1"/>
    <property type="match status" value="1"/>
</dbReference>
<dbReference type="EC" id="3.1.-.-" evidence="8"/>
<dbReference type="Proteomes" id="UP000005380">
    <property type="component" value="Chromosome"/>
</dbReference>
<dbReference type="SUPFAM" id="SSF88723">
    <property type="entry name" value="PIN domain-like"/>
    <property type="match status" value="1"/>
</dbReference>
<protein>
    <recommendedName>
        <fullName evidence="8">Ribonuclease VapC</fullName>
        <shortName evidence="8">RNase VapC</shortName>
        <ecNumber evidence="8">3.1.-.-</ecNumber>
    </recommendedName>
    <alternativeName>
        <fullName evidence="8">Toxin VapC</fullName>
    </alternativeName>
</protein>
<evidence type="ECO:0000256" key="2">
    <source>
        <dbReference type="ARBA" id="ARBA00022649"/>
    </source>
</evidence>
<dbReference type="GO" id="GO:0016787">
    <property type="term" value="F:hydrolase activity"/>
    <property type="evidence" value="ECO:0007669"/>
    <property type="project" value="UniProtKB-KW"/>
</dbReference>
<dbReference type="InterPro" id="IPR002716">
    <property type="entry name" value="PIN_dom"/>
</dbReference>
<name>W0DSV6_9GAMM</name>
<dbReference type="EMBL" id="CP007030">
    <property type="protein sequence ID" value="AHF01532.1"/>
    <property type="molecule type" value="Genomic_DNA"/>
</dbReference>
<reference evidence="10 11" key="1">
    <citation type="submission" date="2013-12" db="EMBL/GenBank/DDBJ databases">
        <authorList>
            <consortium name="DOE Joint Genome Institute"/>
            <person name="Kappler U."/>
            <person name="Huntemann M."/>
            <person name="Han J."/>
            <person name="Chen A."/>
            <person name="Kyrpides N."/>
            <person name="Mavromatis K."/>
            <person name="Markowitz V."/>
            <person name="Palaniappan K."/>
            <person name="Ivanova N."/>
            <person name="Schaumberg A."/>
            <person name="Pati A."/>
            <person name="Liolios K."/>
            <person name="Nordberg H.P."/>
            <person name="Cantor M.N."/>
            <person name="Hua S.X."/>
            <person name="Woyke T."/>
        </authorList>
    </citation>
    <scope>NUCLEOTIDE SEQUENCE [LARGE SCALE GENOMIC DNA]</scope>
    <source>
        <strain evidence="11">AL2</strain>
    </source>
</reference>
<accession>W0DSV6</accession>
<dbReference type="InterPro" id="IPR022907">
    <property type="entry name" value="VapC_family"/>
</dbReference>
<dbReference type="GO" id="GO:0004540">
    <property type="term" value="F:RNA nuclease activity"/>
    <property type="evidence" value="ECO:0007669"/>
    <property type="project" value="InterPro"/>
</dbReference>
<dbReference type="InterPro" id="IPR050556">
    <property type="entry name" value="Type_II_TA_system_RNase"/>
</dbReference>
<keyword evidence="11" id="KW-1185">Reference proteome</keyword>
<dbReference type="NCBIfam" id="NF010285">
    <property type="entry name" value="PRK13725.1"/>
    <property type="match status" value="1"/>
</dbReference>
<evidence type="ECO:0000256" key="6">
    <source>
        <dbReference type="ARBA" id="ARBA00022842"/>
    </source>
</evidence>
<evidence type="ECO:0000256" key="4">
    <source>
        <dbReference type="ARBA" id="ARBA00022723"/>
    </source>
</evidence>
<dbReference type="InterPro" id="IPR029060">
    <property type="entry name" value="PIN-like_dom_sf"/>
</dbReference>
<keyword evidence="4 8" id="KW-0479">Metal-binding</keyword>
<dbReference type="PANTHER" id="PTHR33653">
    <property type="entry name" value="RIBONUCLEASE VAPC2"/>
    <property type="match status" value="1"/>
</dbReference>
<comment type="cofactor">
    <cofactor evidence="1 8">
        <name>Mg(2+)</name>
        <dbReference type="ChEBI" id="CHEBI:18420"/>
    </cofactor>
</comment>
<dbReference type="eggNOG" id="COG1487">
    <property type="taxonomic scope" value="Bacteria"/>
</dbReference>
<comment type="similarity">
    <text evidence="7 8">Belongs to the PINc/VapC protein family.</text>
</comment>
<keyword evidence="3 8" id="KW-0540">Nuclease</keyword>
<keyword evidence="5 8" id="KW-0378">Hydrolase</keyword>
<evidence type="ECO:0000259" key="9">
    <source>
        <dbReference type="Pfam" id="PF01850"/>
    </source>
</evidence>
<evidence type="ECO:0000256" key="3">
    <source>
        <dbReference type="ARBA" id="ARBA00022722"/>
    </source>
</evidence>
<sequence length="141" mass="15782">MIKYLLDTNICIYVIKRRPIEVLSRFNEAAGHLAISSITLAELLHGVEKSQHTSKNLQAVEDFCSRLDVIEYDPKAAAHYGEIRAELELTGTTIGVNDLHIAGHARSLGTILVTNNMKEFERVEGLRLQNWISLEPVNNSV</sequence>
<feature type="binding site" evidence="8">
    <location>
        <position position="7"/>
    </location>
    <ligand>
        <name>Mg(2+)</name>
        <dbReference type="ChEBI" id="CHEBI:18420"/>
    </ligand>
</feature>
<dbReference type="Pfam" id="PF01850">
    <property type="entry name" value="PIN"/>
    <property type="match status" value="1"/>
</dbReference>
<dbReference type="PANTHER" id="PTHR33653:SF1">
    <property type="entry name" value="RIBONUCLEASE VAPC2"/>
    <property type="match status" value="1"/>
</dbReference>
<evidence type="ECO:0000256" key="8">
    <source>
        <dbReference type="HAMAP-Rule" id="MF_00265"/>
    </source>
</evidence>
<evidence type="ECO:0000313" key="10">
    <source>
        <dbReference type="EMBL" id="AHF01532.1"/>
    </source>
</evidence>
<proteinExistence type="inferred from homology"/>
<dbReference type="Gene3D" id="3.40.50.1010">
    <property type="entry name" value="5'-nuclease"/>
    <property type="match status" value="1"/>
</dbReference>
<dbReference type="InParanoid" id="W0DSV6"/>
<keyword evidence="8" id="KW-0800">Toxin</keyword>
<evidence type="ECO:0000256" key="7">
    <source>
        <dbReference type="ARBA" id="ARBA00038093"/>
    </source>
</evidence>
<dbReference type="STRING" id="717772.THIAE_06975"/>
<dbReference type="AlphaFoldDB" id="W0DSV6"/>
<dbReference type="KEGG" id="tao:THIAE_06975"/>
<dbReference type="HOGENOM" id="CLU_118482_5_3_6"/>
<dbReference type="GO" id="GO:0000287">
    <property type="term" value="F:magnesium ion binding"/>
    <property type="evidence" value="ECO:0007669"/>
    <property type="project" value="UniProtKB-UniRule"/>
</dbReference>
<dbReference type="RefSeq" id="WP_006461072.1">
    <property type="nucleotide sequence ID" value="NZ_CP007030.1"/>
</dbReference>
<organism evidence="10 11">
    <name type="scientific">Thiomicrospira aerophila AL3</name>
    <dbReference type="NCBI Taxonomy" id="717772"/>
    <lineage>
        <taxon>Bacteria</taxon>
        <taxon>Pseudomonadati</taxon>
        <taxon>Pseudomonadota</taxon>
        <taxon>Gammaproteobacteria</taxon>
        <taxon>Thiotrichales</taxon>
        <taxon>Piscirickettsiaceae</taxon>
        <taxon>Thiomicrospira</taxon>
    </lineage>
</organism>
<comment type="function">
    <text evidence="8">Toxic component of a toxin-antitoxin (TA) system. An RNase.</text>
</comment>
<keyword evidence="6 8" id="KW-0460">Magnesium</keyword>
<gene>
    <name evidence="8" type="primary">vapC</name>
    <name evidence="10" type="ORF">THIAE_06975</name>
</gene>